<gene>
    <name evidence="10" type="ORF">UFOPK2782_00053</name>
</gene>
<dbReference type="GO" id="GO:0009378">
    <property type="term" value="F:four-way junction helicase activity"/>
    <property type="evidence" value="ECO:0007669"/>
    <property type="project" value="InterPro"/>
</dbReference>
<dbReference type="Pfam" id="PF05491">
    <property type="entry name" value="WHD_RuvB"/>
    <property type="match status" value="1"/>
</dbReference>
<dbReference type="GO" id="GO:0003677">
    <property type="term" value="F:DNA binding"/>
    <property type="evidence" value="ECO:0007669"/>
    <property type="project" value="UniProtKB-KW"/>
</dbReference>
<keyword evidence="5" id="KW-0067">ATP-binding</keyword>
<dbReference type="SUPFAM" id="SSF52540">
    <property type="entry name" value="P-loop containing nucleoside triphosphate hydrolases"/>
    <property type="match status" value="1"/>
</dbReference>
<dbReference type="CDD" id="cd00009">
    <property type="entry name" value="AAA"/>
    <property type="match status" value="1"/>
</dbReference>
<evidence type="ECO:0000256" key="1">
    <source>
        <dbReference type="ARBA" id="ARBA00022490"/>
    </source>
</evidence>
<dbReference type="GO" id="GO:0006281">
    <property type="term" value="P:DNA repair"/>
    <property type="evidence" value="ECO:0007669"/>
    <property type="project" value="UniProtKB-KW"/>
</dbReference>
<evidence type="ECO:0000256" key="4">
    <source>
        <dbReference type="ARBA" id="ARBA00022801"/>
    </source>
</evidence>
<keyword evidence="3" id="KW-0227">DNA damage</keyword>
<dbReference type="InterPro" id="IPR008824">
    <property type="entry name" value="RuvB-like_N"/>
</dbReference>
<dbReference type="Gene3D" id="1.10.8.60">
    <property type="match status" value="1"/>
</dbReference>
<dbReference type="Pfam" id="PF05496">
    <property type="entry name" value="RuvB_N"/>
    <property type="match status" value="1"/>
</dbReference>
<dbReference type="SMART" id="SM00382">
    <property type="entry name" value="AAA"/>
    <property type="match status" value="1"/>
</dbReference>
<dbReference type="InterPro" id="IPR036388">
    <property type="entry name" value="WH-like_DNA-bd_sf"/>
</dbReference>
<evidence type="ECO:0000259" key="9">
    <source>
        <dbReference type="SMART" id="SM00382"/>
    </source>
</evidence>
<organism evidence="10">
    <name type="scientific">freshwater metagenome</name>
    <dbReference type="NCBI Taxonomy" id="449393"/>
    <lineage>
        <taxon>unclassified sequences</taxon>
        <taxon>metagenomes</taxon>
        <taxon>ecological metagenomes</taxon>
    </lineage>
</organism>
<keyword evidence="6" id="KW-0238">DNA-binding</keyword>
<evidence type="ECO:0000256" key="8">
    <source>
        <dbReference type="ARBA" id="ARBA00023204"/>
    </source>
</evidence>
<dbReference type="NCBIfam" id="NF000868">
    <property type="entry name" value="PRK00080.1"/>
    <property type="match status" value="1"/>
</dbReference>
<dbReference type="PANTHER" id="PTHR42848:SF1">
    <property type="entry name" value="HOLLIDAY JUNCTION BRANCH MIGRATION COMPLEX SUBUNIT RUVB"/>
    <property type="match status" value="1"/>
</dbReference>
<evidence type="ECO:0000313" key="10">
    <source>
        <dbReference type="EMBL" id="CAB4726692.1"/>
    </source>
</evidence>
<dbReference type="Gene3D" id="3.40.50.300">
    <property type="entry name" value="P-loop containing nucleotide triphosphate hydrolases"/>
    <property type="match status" value="1"/>
</dbReference>
<dbReference type="SUPFAM" id="SSF46785">
    <property type="entry name" value="Winged helix' DNA-binding domain"/>
    <property type="match status" value="1"/>
</dbReference>
<dbReference type="InterPro" id="IPR036390">
    <property type="entry name" value="WH_DNA-bd_sf"/>
</dbReference>
<keyword evidence="7" id="KW-0233">DNA recombination</keyword>
<dbReference type="HAMAP" id="MF_00016">
    <property type="entry name" value="DNA_HJ_migration_RuvB"/>
    <property type="match status" value="1"/>
</dbReference>
<evidence type="ECO:0000256" key="2">
    <source>
        <dbReference type="ARBA" id="ARBA00022741"/>
    </source>
</evidence>
<dbReference type="InterPro" id="IPR008823">
    <property type="entry name" value="RuvB_wg_C"/>
</dbReference>
<dbReference type="GO" id="GO:0005524">
    <property type="term" value="F:ATP binding"/>
    <property type="evidence" value="ECO:0007669"/>
    <property type="project" value="UniProtKB-KW"/>
</dbReference>
<dbReference type="InterPro" id="IPR003593">
    <property type="entry name" value="AAA+_ATPase"/>
</dbReference>
<dbReference type="GO" id="GO:0016787">
    <property type="term" value="F:hydrolase activity"/>
    <property type="evidence" value="ECO:0007669"/>
    <property type="project" value="UniProtKB-KW"/>
</dbReference>
<dbReference type="Pfam" id="PF17864">
    <property type="entry name" value="AAA_lid_4"/>
    <property type="match status" value="1"/>
</dbReference>
<dbReference type="InterPro" id="IPR027417">
    <property type="entry name" value="P-loop_NTPase"/>
</dbReference>
<keyword evidence="2" id="KW-0547">Nucleotide-binding</keyword>
<evidence type="ECO:0000256" key="5">
    <source>
        <dbReference type="ARBA" id="ARBA00022840"/>
    </source>
</evidence>
<dbReference type="AlphaFoldDB" id="A0A6J6RWA7"/>
<dbReference type="InterPro" id="IPR041445">
    <property type="entry name" value="AAA_lid_4"/>
</dbReference>
<dbReference type="NCBIfam" id="TIGR00635">
    <property type="entry name" value="ruvB"/>
    <property type="match status" value="1"/>
</dbReference>
<feature type="domain" description="AAA+ ATPase" evidence="9">
    <location>
        <begin position="54"/>
        <end position="185"/>
    </location>
</feature>
<name>A0A6J6RWA7_9ZZZZ</name>
<protein>
    <submittedName>
        <fullName evidence="10">Unannotated protein</fullName>
    </submittedName>
</protein>
<reference evidence="10" key="1">
    <citation type="submission" date="2020-05" db="EMBL/GenBank/DDBJ databases">
        <authorList>
            <person name="Chiriac C."/>
            <person name="Salcher M."/>
            <person name="Ghai R."/>
            <person name="Kavagutti S V."/>
        </authorList>
    </citation>
    <scope>NUCLEOTIDE SEQUENCE</scope>
</reference>
<accession>A0A6J6RWA7</accession>
<evidence type="ECO:0000256" key="7">
    <source>
        <dbReference type="ARBA" id="ARBA00023172"/>
    </source>
</evidence>
<keyword evidence="8" id="KW-0234">DNA repair</keyword>
<dbReference type="Gene3D" id="1.10.10.10">
    <property type="entry name" value="Winged helix-like DNA-binding domain superfamily/Winged helix DNA-binding domain"/>
    <property type="match status" value="1"/>
</dbReference>
<evidence type="ECO:0000256" key="6">
    <source>
        <dbReference type="ARBA" id="ARBA00023125"/>
    </source>
</evidence>
<sequence>MSDEIRVVDSGSDDFERTQELALRPKTLQEFVGQKRVANQLDLLLSAARNRNSPADHVLLSGPPGLGKTTLAMIIASEMSAPIRITSGPAIQHAGDLASILSSLVEGEILFLDEIHRMSRPAEELLYLAMEDFRVDVIVGKGAGATAIPLELPHFTLVGATTRAGLLPSPLRDRFGFTAQLDFYEDNELSIIVKRSAALMGIEITDEAIRELGSRSRGTPRVANRLLRRVRDYAQVHSNGKVDIKEAKAALEMYEVDAIGLDRLDLGVLEALVKRFNGGPVGISTLAMAIGEEAETIESLAEPFLVRMGFISRTPRGRIATPAGFEHLGLKAPMGSTGQLDFFDTPASDA</sequence>
<keyword evidence="4" id="KW-0378">Hydrolase</keyword>
<evidence type="ECO:0000256" key="3">
    <source>
        <dbReference type="ARBA" id="ARBA00022763"/>
    </source>
</evidence>
<keyword evidence="1" id="KW-0963">Cytoplasm</keyword>
<dbReference type="PANTHER" id="PTHR42848">
    <property type="match status" value="1"/>
</dbReference>
<dbReference type="EMBL" id="CAEZYS010000003">
    <property type="protein sequence ID" value="CAB4726692.1"/>
    <property type="molecule type" value="Genomic_DNA"/>
</dbReference>
<dbReference type="InterPro" id="IPR004605">
    <property type="entry name" value="DNA_helicase_Holl-junc_RuvB"/>
</dbReference>
<dbReference type="GO" id="GO:0006310">
    <property type="term" value="P:DNA recombination"/>
    <property type="evidence" value="ECO:0007669"/>
    <property type="project" value="UniProtKB-KW"/>
</dbReference>
<proteinExistence type="inferred from homology"/>